<dbReference type="CDD" id="cd04301">
    <property type="entry name" value="NAT_SF"/>
    <property type="match status" value="1"/>
</dbReference>
<reference evidence="2 3" key="1">
    <citation type="journal article" date="2015" name="Int. J. Syst. Evol. Microbiol.">
        <title>Novibacillus thermophilus gen. nov., sp. nov., a Gram-staining-negative and moderately thermophilic member of the family Thermoactinomycetaceae.</title>
        <authorList>
            <person name="Yang G."/>
            <person name="Chen J."/>
            <person name="Zhou S."/>
        </authorList>
    </citation>
    <scope>NUCLEOTIDE SEQUENCE [LARGE SCALE GENOMIC DNA]</scope>
    <source>
        <strain evidence="2 3">SG-1</strain>
    </source>
</reference>
<evidence type="ECO:0000313" key="2">
    <source>
        <dbReference type="EMBL" id="AQS54986.1"/>
    </source>
</evidence>
<dbReference type="SUPFAM" id="SSF55729">
    <property type="entry name" value="Acyl-CoA N-acyltransferases (Nat)"/>
    <property type="match status" value="1"/>
</dbReference>
<dbReference type="Pfam" id="PF00583">
    <property type="entry name" value="Acetyltransf_1"/>
    <property type="match status" value="1"/>
</dbReference>
<dbReference type="AlphaFoldDB" id="A0A1U9K4N0"/>
<sequence length="154" mass="17658">MHIREVPYSQLNKVRRRLLHFLRLYGDKRLTHKALRWLSTLPPQPYEEGTVIAVALDGRRLVGVIAIGQYGKEESIIAVKPNYRQSGVGRQLVHYALEHLDRLYARVAMDNIPSLKLCFSIGMVAFDLFTGVTGKPTLWLGIGKWDREEVKSWS</sequence>
<name>A0A1U9K4N0_9BACL</name>
<feature type="domain" description="N-acetyltransferase" evidence="1">
    <location>
        <begin position="1"/>
        <end position="145"/>
    </location>
</feature>
<organism evidence="2 3">
    <name type="scientific">Novibacillus thermophilus</name>
    <dbReference type="NCBI Taxonomy" id="1471761"/>
    <lineage>
        <taxon>Bacteria</taxon>
        <taxon>Bacillati</taxon>
        <taxon>Bacillota</taxon>
        <taxon>Bacilli</taxon>
        <taxon>Bacillales</taxon>
        <taxon>Thermoactinomycetaceae</taxon>
        <taxon>Novibacillus</taxon>
    </lineage>
</organism>
<dbReference type="Gene3D" id="3.40.630.30">
    <property type="match status" value="1"/>
</dbReference>
<dbReference type="GO" id="GO:0016747">
    <property type="term" value="F:acyltransferase activity, transferring groups other than amino-acyl groups"/>
    <property type="evidence" value="ECO:0007669"/>
    <property type="project" value="InterPro"/>
</dbReference>
<dbReference type="Proteomes" id="UP000188603">
    <property type="component" value="Chromosome"/>
</dbReference>
<dbReference type="STRING" id="1471761.B0W44_03560"/>
<protein>
    <recommendedName>
        <fullName evidence="1">N-acetyltransferase domain-containing protein</fullName>
    </recommendedName>
</protein>
<dbReference type="KEGG" id="ntr:B0W44_03560"/>
<dbReference type="EMBL" id="CP019699">
    <property type="protein sequence ID" value="AQS54986.1"/>
    <property type="molecule type" value="Genomic_DNA"/>
</dbReference>
<dbReference type="RefSeq" id="WP_077718802.1">
    <property type="nucleotide sequence ID" value="NZ_CP019699.1"/>
</dbReference>
<dbReference type="InterPro" id="IPR016181">
    <property type="entry name" value="Acyl_CoA_acyltransferase"/>
</dbReference>
<evidence type="ECO:0000313" key="3">
    <source>
        <dbReference type="Proteomes" id="UP000188603"/>
    </source>
</evidence>
<keyword evidence="3" id="KW-1185">Reference proteome</keyword>
<proteinExistence type="predicted"/>
<accession>A0A1U9K4N0</accession>
<gene>
    <name evidence="2" type="ORF">B0W44_03560</name>
</gene>
<dbReference type="InterPro" id="IPR000182">
    <property type="entry name" value="GNAT_dom"/>
</dbReference>
<evidence type="ECO:0000259" key="1">
    <source>
        <dbReference type="PROSITE" id="PS51186"/>
    </source>
</evidence>
<dbReference type="PROSITE" id="PS51186">
    <property type="entry name" value="GNAT"/>
    <property type="match status" value="1"/>
</dbReference>
<dbReference type="OrthoDB" id="2869300at2"/>